<protein>
    <submittedName>
        <fullName evidence="1">Uncharacterized protein</fullName>
    </submittedName>
</protein>
<organism evidence="1 2">
    <name type="scientific">Halocynthiibacter styelae</name>
    <dbReference type="NCBI Taxonomy" id="2761955"/>
    <lineage>
        <taxon>Bacteria</taxon>
        <taxon>Pseudomonadati</taxon>
        <taxon>Pseudomonadota</taxon>
        <taxon>Alphaproteobacteria</taxon>
        <taxon>Rhodobacterales</taxon>
        <taxon>Paracoccaceae</taxon>
        <taxon>Halocynthiibacter</taxon>
    </lineage>
</organism>
<accession>A0A8J7LRC1</accession>
<sequence>MVTYLSENGAIFVSGAPKDTLTTRFGVLQEIPARPSSNHSWIDGEWIVVSDYPPHQEQRQIALAEIDRMHARYLEEFTGSATVAERDTWKVKEEAARALVAGNATAGQAAMLVSEAQGRGVTEPELAATIIGKAERFLSLVGIAGGIRAKGRSAILVATDEGVPLDEVEGRVKAVFAMLAHDVQAGIAQLNASGDEA</sequence>
<comment type="caution">
    <text evidence="1">The sequence shown here is derived from an EMBL/GenBank/DDBJ whole genome shotgun (WGS) entry which is preliminary data.</text>
</comment>
<evidence type="ECO:0000313" key="2">
    <source>
        <dbReference type="Proteomes" id="UP000640583"/>
    </source>
</evidence>
<dbReference type="AlphaFoldDB" id="A0A8J7LRC1"/>
<dbReference type="EMBL" id="JADCKQ010000019">
    <property type="protein sequence ID" value="MBI1495407.1"/>
    <property type="molecule type" value="Genomic_DNA"/>
</dbReference>
<dbReference type="Proteomes" id="UP000640583">
    <property type="component" value="Unassembled WGS sequence"/>
</dbReference>
<evidence type="ECO:0000313" key="1">
    <source>
        <dbReference type="EMBL" id="MBI1495407.1"/>
    </source>
</evidence>
<reference evidence="1" key="1">
    <citation type="submission" date="2020-10" db="EMBL/GenBank/DDBJ databases">
        <title>Paenihalocynthiibacter styelae gen. nov., sp. nov., isolated from stalked sea squirt Styela clava.</title>
        <authorList>
            <person name="Kim Y.-O."/>
            <person name="Yoon J.-H."/>
        </authorList>
    </citation>
    <scope>NUCLEOTIDE SEQUENCE</scope>
    <source>
        <strain evidence="1">MYP1-1</strain>
    </source>
</reference>
<keyword evidence="2" id="KW-1185">Reference proteome</keyword>
<gene>
    <name evidence="1" type="ORF">H1D41_17325</name>
</gene>
<name>A0A8J7LRC1_9RHOB</name>
<proteinExistence type="predicted"/>
<dbReference type="RefSeq" id="WP_228850109.1">
    <property type="nucleotide sequence ID" value="NZ_JADCKQ010000019.1"/>
</dbReference>